<dbReference type="Proteomes" id="UP000436088">
    <property type="component" value="Unassembled WGS sequence"/>
</dbReference>
<proteinExistence type="predicted"/>
<keyword evidence="2" id="KW-1185">Reference proteome</keyword>
<sequence>MQQMLEKKALGVHDWYFSQTTTNNYSVSSSRILRHSFELHQWRNTNKKWRKRNDNGGREMEKRMMDFSLALPRMSLSCDVSL</sequence>
<gene>
    <name evidence="1" type="ORF">F3Y22_tig00110065pilonHSYRG00257</name>
</gene>
<organism evidence="1 2">
    <name type="scientific">Hibiscus syriacus</name>
    <name type="common">Rose of Sharon</name>
    <dbReference type="NCBI Taxonomy" id="106335"/>
    <lineage>
        <taxon>Eukaryota</taxon>
        <taxon>Viridiplantae</taxon>
        <taxon>Streptophyta</taxon>
        <taxon>Embryophyta</taxon>
        <taxon>Tracheophyta</taxon>
        <taxon>Spermatophyta</taxon>
        <taxon>Magnoliopsida</taxon>
        <taxon>eudicotyledons</taxon>
        <taxon>Gunneridae</taxon>
        <taxon>Pentapetalae</taxon>
        <taxon>rosids</taxon>
        <taxon>malvids</taxon>
        <taxon>Malvales</taxon>
        <taxon>Malvaceae</taxon>
        <taxon>Malvoideae</taxon>
        <taxon>Hibiscus</taxon>
    </lineage>
</organism>
<comment type="caution">
    <text evidence="1">The sequence shown here is derived from an EMBL/GenBank/DDBJ whole genome shotgun (WGS) entry which is preliminary data.</text>
</comment>
<evidence type="ECO:0000313" key="1">
    <source>
        <dbReference type="EMBL" id="KAE8717052.1"/>
    </source>
</evidence>
<protein>
    <submittedName>
        <fullName evidence="1">Uncharacterized protein</fullName>
    </submittedName>
</protein>
<evidence type="ECO:0000313" key="2">
    <source>
        <dbReference type="Proteomes" id="UP000436088"/>
    </source>
</evidence>
<name>A0A6A3BPL7_HIBSY</name>
<dbReference type="EMBL" id="VEPZ02000834">
    <property type="protein sequence ID" value="KAE8717052.1"/>
    <property type="molecule type" value="Genomic_DNA"/>
</dbReference>
<reference evidence="1" key="1">
    <citation type="submission" date="2019-09" db="EMBL/GenBank/DDBJ databases">
        <title>Draft genome information of white flower Hibiscus syriacus.</title>
        <authorList>
            <person name="Kim Y.-M."/>
        </authorList>
    </citation>
    <scope>NUCLEOTIDE SEQUENCE [LARGE SCALE GENOMIC DNA]</scope>
    <source>
        <strain evidence="1">YM2019G1</strain>
    </source>
</reference>
<accession>A0A6A3BPL7</accession>
<dbReference type="AlphaFoldDB" id="A0A6A3BPL7"/>